<keyword evidence="1" id="KW-1133">Transmembrane helix</keyword>
<dbReference type="WBParaSite" id="Hba_06723">
    <property type="protein sequence ID" value="Hba_06723"/>
    <property type="gene ID" value="Hba_06723"/>
</dbReference>
<keyword evidence="2" id="KW-1185">Reference proteome</keyword>
<proteinExistence type="predicted"/>
<dbReference type="Proteomes" id="UP000095283">
    <property type="component" value="Unplaced"/>
</dbReference>
<reference evidence="3" key="1">
    <citation type="submission" date="2016-11" db="UniProtKB">
        <authorList>
            <consortium name="WormBaseParasite"/>
        </authorList>
    </citation>
    <scope>IDENTIFICATION</scope>
</reference>
<keyword evidence="1" id="KW-0472">Membrane</keyword>
<name>A0A1I7WNJ9_HETBA</name>
<protein>
    <submittedName>
        <fullName evidence="3">BHLH domain-containing protein</fullName>
    </submittedName>
</protein>
<evidence type="ECO:0000256" key="1">
    <source>
        <dbReference type="SAM" id="Phobius"/>
    </source>
</evidence>
<dbReference type="AlphaFoldDB" id="A0A1I7WNJ9"/>
<feature type="transmembrane region" description="Helical" evidence="1">
    <location>
        <begin position="25"/>
        <end position="44"/>
    </location>
</feature>
<evidence type="ECO:0000313" key="2">
    <source>
        <dbReference type="Proteomes" id="UP000095283"/>
    </source>
</evidence>
<accession>A0A1I7WNJ9</accession>
<organism evidence="2 3">
    <name type="scientific">Heterorhabditis bacteriophora</name>
    <name type="common">Entomopathogenic nematode worm</name>
    <dbReference type="NCBI Taxonomy" id="37862"/>
    <lineage>
        <taxon>Eukaryota</taxon>
        <taxon>Metazoa</taxon>
        <taxon>Ecdysozoa</taxon>
        <taxon>Nematoda</taxon>
        <taxon>Chromadorea</taxon>
        <taxon>Rhabditida</taxon>
        <taxon>Rhabditina</taxon>
        <taxon>Rhabditomorpha</taxon>
        <taxon>Strongyloidea</taxon>
        <taxon>Heterorhabditidae</taxon>
        <taxon>Heterorhabditis</taxon>
    </lineage>
</organism>
<feature type="transmembrane region" description="Helical" evidence="1">
    <location>
        <begin position="71"/>
        <end position="91"/>
    </location>
</feature>
<sequence length="152" mass="16842">MRANCRSELARCRPRLTSSPPKQTAVLHCFVLLIILVLYIYYVVTPPNAKIVPRKIGVQGPSIKKKGKFGLFKILTTSCLIYYLLTFIVIVSSSSPSFTRDEMVELRRLSTMLPPAARGRDAADLVMHAASYIQQLVATVHARVNNGTLPLG</sequence>
<keyword evidence="1" id="KW-0812">Transmembrane</keyword>
<evidence type="ECO:0000313" key="3">
    <source>
        <dbReference type="WBParaSite" id="Hba_06723"/>
    </source>
</evidence>